<evidence type="ECO:0000259" key="1">
    <source>
        <dbReference type="PROSITE" id="PS51644"/>
    </source>
</evidence>
<dbReference type="PANTHER" id="PTHR35811">
    <property type="entry name" value="SLR1870 PROTEIN"/>
    <property type="match status" value="1"/>
</dbReference>
<dbReference type="GO" id="GO:0004540">
    <property type="term" value="F:RNA nuclease activity"/>
    <property type="evidence" value="ECO:0007669"/>
    <property type="project" value="InterPro"/>
</dbReference>
<dbReference type="Gene3D" id="3.30.420.610">
    <property type="entry name" value="LOTUS domain-like"/>
    <property type="match status" value="1"/>
</dbReference>
<dbReference type="CDD" id="cd11297">
    <property type="entry name" value="PIN_LabA-like_N_1"/>
    <property type="match status" value="1"/>
</dbReference>
<dbReference type="PATRIC" id="fig|345309.4.peg.2413"/>
<name>A0A0F3KI88_9GAMM</name>
<reference evidence="2 3" key="1">
    <citation type="submission" date="2015-03" db="EMBL/GenBank/DDBJ databases">
        <title>Draft genome sequence of Luteibacter yeojuensis strain SU11.</title>
        <authorList>
            <person name="Sulaiman J."/>
            <person name="Priya K."/>
            <person name="Chan K.-G."/>
        </authorList>
    </citation>
    <scope>NUCLEOTIDE SEQUENCE [LARGE SCALE GENOMIC DNA]</scope>
    <source>
        <strain evidence="2 3">SU11</strain>
    </source>
</reference>
<dbReference type="EMBL" id="JZRB01000030">
    <property type="protein sequence ID" value="KJV30871.1"/>
    <property type="molecule type" value="Genomic_DNA"/>
</dbReference>
<dbReference type="Pfam" id="PF01936">
    <property type="entry name" value="NYN"/>
    <property type="match status" value="1"/>
</dbReference>
<sequence>MANDNTDKLAVLVDADNARPAIVDGLLAEVAKYGTAHVKRIYGDWTSPHLNGWKTALLEHSIQPIQQFAYTSGKNATDSAMIIDAMDLLYSERFDGFCIVSSDSDFTRLASRIREAGLVVYGFGELKTPKPFVSACDKFIYTEVLASTEDEDDAPTTPKTAKELRSDTKLLNNLRSAIKDASDESGWAALGGVGSILNKRNSDFDSRNYGYSKLSGLIHGIGLFDVEERQHGNAKHVYVRARAK</sequence>
<keyword evidence="3" id="KW-1185">Reference proteome</keyword>
<dbReference type="InterPro" id="IPR041966">
    <property type="entry name" value="LOTUS-like"/>
</dbReference>
<dbReference type="Proteomes" id="UP000033651">
    <property type="component" value="Unassembled WGS sequence"/>
</dbReference>
<dbReference type="AlphaFoldDB" id="A0A0F3KI88"/>
<accession>A0A0F3KI88</accession>
<gene>
    <name evidence="2" type="ORF">VI08_14050</name>
</gene>
<organism evidence="2 3">
    <name type="scientific">Luteibacter yeojuensis</name>
    <dbReference type="NCBI Taxonomy" id="345309"/>
    <lineage>
        <taxon>Bacteria</taxon>
        <taxon>Pseudomonadati</taxon>
        <taxon>Pseudomonadota</taxon>
        <taxon>Gammaproteobacteria</taxon>
        <taxon>Lysobacterales</taxon>
        <taxon>Rhodanobacteraceae</taxon>
        <taxon>Luteibacter</taxon>
    </lineage>
</organism>
<evidence type="ECO:0000313" key="2">
    <source>
        <dbReference type="EMBL" id="KJV30871.1"/>
    </source>
</evidence>
<dbReference type="PROSITE" id="PS51644">
    <property type="entry name" value="HTH_OST"/>
    <property type="match status" value="1"/>
</dbReference>
<feature type="domain" description="HTH OST-type" evidence="1">
    <location>
        <begin position="166"/>
        <end position="243"/>
    </location>
</feature>
<dbReference type="Pfam" id="PF12872">
    <property type="entry name" value="OST-HTH"/>
    <property type="match status" value="1"/>
</dbReference>
<dbReference type="InterPro" id="IPR021139">
    <property type="entry name" value="NYN"/>
</dbReference>
<dbReference type="InterPro" id="IPR025605">
    <property type="entry name" value="OST-HTH/LOTUS_dom"/>
</dbReference>
<dbReference type="PANTHER" id="PTHR35811:SF1">
    <property type="entry name" value="HTH OST-TYPE DOMAIN-CONTAINING PROTEIN"/>
    <property type="match status" value="1"/>
</dbReference>
<protein>
    <submittedName>
        <fullName evidence="2">Maebl</fullName>
    </submittedName>
</protein>
<comment type="caution">
    <text evidence="2">The sequence shown here is derived from an EMBL/GenBank/DDBJ whole genome shotgun (WGS) entry which is preliminary data.</text>
</comment>
<dbReference type="OrthoDB" id="9783963at2"/>
<dbReference type="Gene3D" id="3.40.50.1010">
    <property type="entry name" value="5'-nuclease"/>
    <property type="match status" value="1"/>
</dbReference>
<evidence type="ECO:0000313" key="3">
    <source>
        <dbReference type="Proteomes" id="UP000033651"/>
    </source>
</evidence>
<dbReference type="RefSeq" id="WP_045830236.1">
    <property type="nucleotide sequence ID" value="NZ_JZRB01000030.1"/>
</dbReference>
<proteinExistence type="predicted"/>
<dbReference type="CDD" id="cd10146">
    <property type="entry name" value="LabA_like_C"/>
    <property type="match status" value="1"/>
</dbReference>